<dbReference type="Pfam" id="PF07696">
    <property type="entry name" value="7TMR-DISMED2"/>
    <property type="match status" value="1"/>
</dbReference>
<dbReference type="InterPro" id="IPR011712">
    <property type="entry name" value="Sig_transdc_His_kin_sub3_dim/P"/>
</dbReference>
<evidence type="ECO:0000256" key="6">
    <source>
        <dbReference type="ARBA" id="ARBA00022777"/>
    </source>
</evidence>
<dbReference type="OrthoDB" id="9778366at2"/>
<feature type="chain" id="PRO_5021025747" description="histidine kinase" evidence="10">
    <location>
        <begin position="25"/>
        <end position="633"/>
    </location>
</feature>
<evidence type="ECO:0000259" key="11">
    <source>
        <dbReference type="PROSITE" id="PS50109"/>
    </source>
</evidence>
<keyword evidence="4" id="KW-0808">Transferase</keyword>
<dbReference type="Gene3D" id="1.20.5.1930">
    <property type="match status" value="1"/>
</dbReference>
<evidence type="ECO:0000313" key="13">
    <source>
        <dbReference type="Proteomes" id="UP000294814"/>
    </source>
</evidence>
<protein>
    <recommendedName>
        <fullName evidence="2">histidine kinase</fullName>
        <ecNumber evidence="2">2.7.13.3</ecNumber>
    </recommendedName>
</protein>
<evidence type="ECO:0000256" key="1">
    <source>
        <dbReference type="ARBA" id="ARBA00000085"/>
    </source>
</evidence>
<evidence type="ECO:0000313" key="12">
    <source>
        <dbReference type="EMBL" id="TDE45451.1"/>
    </source>
</evidence>
<dbReference type="InterPro" id="IPR011622">
    <property type="entry name" value="7TMR_DISM_rcpt_extracell_dom2"/>
</dbReference>
<accession>A0A4R5FAD0</accession>
<reference evidence="12 13" key="1">
    <citation type="submission" date="2019-03" db="EMBL/GenBank/DDBJ databases">
        <title>Novel species of Flavobacterium.</title>
        <authorList>
            <person name="Liu Q."/>
            <person name="Xin Y.-H."/>
        </authorList>
    </citation>
    <scope>NUCLEOTIDE SEQUENCE [LARGE SCALE GENOMIC DNA]</scope>
    <source>
        <strain evidence="12 13">LB3P52</strain>
    </source>
</reference>
<dbReference type="InterPro" id="IPR050482">
    <property type="entry name" value="Sensor_HK_TwoCompSys"/>
</dbReference>
<dbReference type="EMBL" id="SMLG01000003">
    <property type="protein sequence ID" value="TDE45451.1"/>
    <property type="molecule type" value="Genomic_DNA"/>
</dbReference>
<dbReference type="InterPro" id="IPR003594">
    <property type="entry name" value="HATPase_dom"/>
</dbReference>
<evidence type="ECO:0000256" key="10">
    <source>
        <dbReference type="SAM" id="SignalP"/>
    </source>
</evidence>
<gene>
    <name evidence="12" type="ORF">E0I26_05720</name>
</gene>
<dbReference type="PROSITE" id="PS50109">
    <property type="entry name" value="HIS_KIN"/>
    <property type="match status" value="1"/>
</dbReference>
<keyword evidence="13" id="KW-1185">Reference proteome</keyword>
<feature type="transmembrane region" description="Helical" evidence="9">
    <location>
        <begin position="222"/>
        <end position="242"/>
    </location>
</feature>
<dbReference type="GO" id="GO:0000155">
    <property type="term" value="F:phosphorelay sensor kinase activity"/>
    <property type="evidence" value="ECO:0007669"/>
    <property type="project" value="InterPro"/>
</dbReference>
<dbReference type="GO" id="GO:0005524">
    <property type="term" value="F:ATP binding"/>
    <property type="evidence" value="ECO:0007669"/>
    <property type="project" value="UniProtKB-KW"/>
</dbReference>
<feature type="transmembrane region" description="Helical" evidence="9">
    <location>
        <begin position="388"/>
        <end position="406"/>
    </location>
</feature>
<name>A0A4R5FAD0_9FLAO</name>
<feature type="transmembrane region" description="Helical" evidence="9">
    <location>
        <begin position="262"/>
        <end position="279"/>
    </location>
</feature>
<evidence type="ECO:0000256" key="4">
    <source>
        <dbReference type="ARBA" id="ARBA00022679"/>
    </source>
</evidence>
<dbReference type="AlphaFoldDB" id="A0A4R5FAD0"/>
<dbReference type="InterPro" id="IPR036890">
    <property type="entry name" value="HATPase_C_sf"/>
</dbReference>
<feature type="transmembrane region" description="Helical" evidence="9">
    <location>
        <begin position="194"/>
        <end position="215"/>
    </location>
</feature>
<dbReference type="Pfam" id="PF02518">
    <property type="entry name" value="HATPase_c"/>
    <property type="match status" value="1"/>
</dbReference>
<keyword evidence="9" id="KW-0472">Membrane</keyword>
<keyword evidence="9" id="KW-1133">Transmembrane helix</keyword>
<dbReference type="Gene3D" id="3.30.565.10">
    <property type="entry name" value="Histidine kinase-like ATPase, C-terminal domain"/>
    <property type="match status" value="1"/>
</dbReference>
<dbReference type="InterPro" id="IPR005467">
    <property type="entry name" value="His_kinase_dom"/>
</dbReference>
<keyword evidence="6" id="KW-0418">Kinase</keyword>
<feature type="transmembrane region" description="Helical" evidence="9">
    <location>
        <begin position="291"/>
        <end position="315"/>
    </location>
</feature>
<dbReference type="InterPro" id="IPR011623">
    <property type="entry name" value="7TMR_DISM_rcpt_extracell_dom1"/>
</dbReference>
<dbReference type="Gene3D" id="2.60.40.2380">
    <property type="match status" value="1"/>
</dbReference>
<comment type="catalytic activity">
    <reaction evidence="1">
        <text>ATP + protein L-histidine = ADP + protein N-phospho-L-histidine.</text>
        <dbReference type="EC" id="2.7.13.3"/>
    </reaction>
</comment>
<evidence type="ECO:0000256" key="5">
    <source>
        <dbReference type="ARBA" id="ARBA00022741"/>
    </source>
</evidence>
<feature type="transmembrane region" description="Helical" evidence="9">
    <location>
        <begin position="354"/>
        <end position="376"/>
    </location>
</feature>
<dbReference type="GO" id="GO:0046983">
    <property type="term" value="F:protein dimerization activity"/>
    <property type="evidence" value="ECO:0007669"/>
    <property type="project" value="InterPro"/>
</dbReference>
<dbReference type="RefSeq" id="WP_131915540.1">
    <property type="nucleotide sequence ID" value="NZ_SMLG01000003.1"/>
</dbReference>
<dbReference type="PANTHER" id="PTHR24421">
    <property type="entry name" value="NITRATE/NITRITE SENSOR PROTEIN NARX-RELATED"/>
    <property type="match status" value="1"/>
</dbReference>
<sequence length="633" mass="73608">MIHLRMPKNTVILLMYFAFSTMFAQNNLDTLKVNGANTILLGNYYHSFEDVSNAMTADQLVNKLTNNEFKPVHKDSRIFNGGFTKSTFWLALKVTNTALTDQSYAWNFYNDGISFDFFEIKNKKSQFIESISAHKPLEERKFKVLFPCLKIDFKPTETKLLLVKIKPTIKNNIYTTSDFTTVEDYFFFNQFEGLFFGLFLGFLALALLTNVFLFILLRNKIYVYLVFYLTFLLFFFIREHLYDAVLLPKTILKYEVLISKNFFSSMALFFFIKVFLLFTNYKTKYPKIYPFINYINLAMLAMSIVLLISSLMFASQNEVLRQIRSCSYNLFYLSLTVYLLALIYALVKKNKTAYAFLVSNLFMFLSVVFLILHKFGIATFGEIRHLNGIKISFLIEITLLTAFFVYGHKKERDNFIALQLEGIKVNADLTSKILKVQEDERESIARDLHDEVGSGLTVLRLMIENYFNDSQKNDNNGAKQKIISNLKTIYEEVRDISQLMMPECFDYSDLKEIVEEKIQIYQSSYPTILFSFNHTGDFETLEKSKQTHLYRIIIEIIHNAIKHAIATKIDIQIYIENNEIEIIIEDNGIGFKKDKINNGIGLSNVQTRIKYLKGTYSCDTNTDGTIFIIQIPL</sequence>
<dbReference type="Pfam" id="PF07695">
    <property type="entry name" value="7TMR-DISM_7TM"/>
    <property type="match status" value="1"/>
</dbReference>
<dbReference type="SMART" id="SM00387">
    <property type="entry name" value="HATPase_c"/>
    <property type="match status" value="1"/>
</dbReference>
<dbReference type="EC" id="2.7.13.3" evidence="2"/>
<comment type="caution">
    <text evidence="12">The sequence shown here is derived from an EMBL/GenBank/DDBJ whole genome shotgun (WGS) entry which is preliminary data.</text>
</comment>
<evidence type="ECO:0000256" key="2">
    <source>
        <dbReference type="ARBA" id="ARBA00012438"/>
    </source>
</evidence>
<keyword evidence="5" id="KW-0547">Nucleotide-binding</keyword>
<dbReference type="SUPFAM" id="SSF55874">
    <property type="entry name" value="ATPase domain of HSP90 chaperone/DNA topoisomerase II/histidine kinase"/>
    <property type="match status" value="1"/>
</dbReference>
<evidence type="ECO:0000256" key="9">
    <source>
        <dbReference type="SAM" id="Phobius"/>
    </source>
</evidence>
<dbReference type="GO" id="GO:0016020">
    <property type="term" value="C:membrane"/>
    <property type="evidence" value="ECO:0007669"/>
    <property type="project" value="InterPro"/>
</dbReference>
<feature type="domain" description="Histidine kinase" evidence="11">
    <location>
        <begin position="443"/>
        <end position="633"/>
    </location>
</feature>
<dbReference type="Proteomes" id="UP000294814">
    <property type="component" value="Unassembled WGS sequence"/>
</dbReference>
<keyword evidence="8" id="KW-0902">Two-component regulatory system</keyword>
<keyword evidence="9" id="KW-0812">Transmembrane</keyword>
<evidence type="ECO:0000256" key="3">
    <source>
        <dbReference type="ARBA" id="ARBA00022553"/>
    </source>
</evidence>
<dbReference type="Pfam" id="PF07730">
    <property type="entry name" value="HisKA_3"/>
    <property type="match status" value="1"/>
</dbReference>
<keyword evidence="3" id="KW-0597">Phosphoprotein</keyword>
<keyword evidence="7" id="KW-0067">ATP-binding</keyword>
<evidence type="ECO:0000256" key="7">
    <source>
        <dbReference type="ARBA" id="ARBA00022840"/>
    </source>
</evidence>
<feature type="transmembrane region" description="Helical" evidence="9">
    <location>
        <begin position="327"/>
        <end position="347"/>
    </location>
</feature>
<proteinExistence type="predicted"/>
<evidence type="ECO:0000256" key="8">
    <source>
        <dbReference type="ARBA" id="ARBA00023012"/>
    </source>
</evidence>
<keyword evidence="10" id="KW-0732">Signal</keyword>
<feature type="signal peptide" evidence="10">
    <location>
        <begin position="1"/>
        <end position="24"/>
    </location>
</feature>
<dbReference type="PANTHER" id="PTHR24421:SF10">
    <property type="entry name" value="NITRATE_NITRITE SENSOR PROTEIN NARQ"/>
    <property type="match status" value="1"/>
</dbReference>
<organism evidence="12 13">
    <name type="scientific">Flavobacterium rhamnosiphilum</name>
    <dbReference type="NCBI Taxonomy" id="2541724"/>
    <lineage>
        <taxon>Bacteria</taxon>
        <taxon>Pseudomonadati</taxon>
        <taxon>Bacteroidota</taxon>
        <taxon>Flavobacteriia</taxon>
        <taxon>Flavobacteriales</taxon>
        <taxon>Flavobacteriaceae</taxon>
        <taxon>Flavobacterium</taxon>
    </lineage>
</organism>